<dbReference type="InterPro" id="IPR026015">
    <property type="entry name" value="ATP_synth_OSCP/delta_N_sf"/>
</dbReference>
<organism evidence="8 9">
    <name type="scientific">Salinibacter ruber</name>
    <dbReference type="NCBI Taxonomy" id="146919"/>
    <lineage>
        <taxon>Bacteria</taxon>
        <taxon>Pseudomonadati</taxon>
        <taxon>Rhodothermota</taxon>
        <taxon>Rhodothermia</taxon>
        <taxon>Rhodothermales</taxon>
        <taxon>Salinibacteraceae</taxon>
        <taxon>Salinibacter</taxon>
    </lineage>
</organism>
<dbReference type="GO" id="GO:0005886">
    <property type="term" value="C:plasma membrane"/>
    <property type="evidence" value="ECO:0007669"/>
    <property type="project" value="UniProtKB-SubCell"/>
</dbReference>
<dbReference type="SUPFAM" id="SSF47928">
    <property type="entry name" value="N-terminal domain of the delta subunit of the F1F0-ATP synthase"/>
    <property type="match status" value="1"/>
</dbReference>
<dbReference type="EMBL" id="JANUAU010000008">
    <property type="protein sequence ID" value="MCS3678548.1"/>
    <property type="molecule type" value="Genomic_DNA"/>
</dbReference>
<dbReference type="AlphaFoldDB" id="A0A9X2Q2R5"/>
<keyword evidence="5 7" id="KW-0472">Membrane</keyword>
<dbReference type="Proteomes" id="UP001155027">
    <property type="component" value="Unassembled WGS sequence"/>
</dbReference>
<dbReference type="NCBIfam" id="TIGR01145">
    <property type="entry name" value="ATP_synt_delta"/>
    <property type="match status" value="1"/>
</dbReference>
<evidence type="ECO:0000256" key="5">
    <source>
        <dbReference type="ARBA" id="ARBA00023136"/>
    </source>
</evidence>
<dbReference type="GO" id="GO:0046933">
    <property type="term" value="F:proton-transporting ATP synthase activity, rotational mechanism"/>
    <property type="evidence" value="ECO:0007669"/>
    <property type="project" value="UniProtKB-UniRule"/>
</dbReference>
<gene>
    <name evidence="7" type="primary">atpH</name>
    <name evidence="8" type="ORF">GGP71_002487</name>
</gene>
<dbReference type="Gene3D" id="1.10.520.20">
    <property type="entry name" value="N-terminal domain of the delta subunit of the F1F0-ATP synthase"/>
    <property type="match status" value="1"/>
</dbReference>
<evidence type="ECO:0000256" key="6">
    <source>
        <dbReference type="ARBA" id="ARBA00023310"/>
    </source>
</evidence>
<keyword evidence="6 7" id="KW-0066">ATP synthesis</keyword>
<evidence type="ECO:0000256" key="1">
    <source>
        <dbReference type="ARBA" id="ARBA00004370"/>
    </source>
</evidence>
<evidence type="ECO:0000256" key="2">
    <source>
        <dbReference type="ARBA" id="ARBA00022448"/>
    </source>
</evidence>
<sequence length="190" mass="21432">MSQRTVTRRYAAALYEEANANGVLEAVDEDVRMLLESLDSNRPLVRVFESPVIPQDKKDSIVRELLGDRVEDLTVRFLRLLIRKDRETMMEAILDQYQTLRDEQRGIVDAEVTVARPLADETRTALVGVLEEKTGKEIRLHLHENADLIGGLVVRIGDRVFDASVRSQLGALHDRLREATLSENALDDGA</sequence>
<proteinExistence type="inferred from homology"/>
<keyword evidence="7" id="KW-0139">CF(1)</keyword>
<evidence type="ECO:0000313" key="8">
    <source>
        <dbReference type="EMBL" id="MCS3678548.1"/>
    </source>
</evidence>
<protein>
    <recommendedName>
        <fullName evidence="7">ATP synthase subunit delta</fullName>
    </recommendedName>
    <alternativeName>
        <fullName evidence="7">ATP synthase F(1) sector subunit delta</fullName>
    </alternativeName>
    <alternativeName>
        <fullName evidence="7">F-type ATPase subunit delta</fullName>
        <shortName evidence="7">F-ATPase subunit delta</shortName>
    </alternativeName>
</protein>
<keyword evidence="3 7" id="KW-0375">Hydrogen ion transport</keyword>
<comment type="function">
    <text evidence="7">F(1)F(0) ATP synthase produces ATP from ADP in the presence of a proton or sodium gradient. F-type ATPases consist of two structural domains, F(1) containing the extramembraneous catalytic core and F(0) containing the membrane proton channel, linked together by a central stalk and a peripheral stalk. During catalysis, ATP synthesis in the catalytic domain of F(1) is coupled via a rotary mechanism of the central stalk subunits to proton translocation.</text>
</comment>
<keyword evidence="7" id="KW-1003">Cell membrane</keyword>
<keyword evidence="2 7" id="KW-0813">Transport</keyword>
<comment type="subcellular location">
    <subcellularLocation>
        <location evidence="7">Cell membrane</location>
        <topology evidence="7">Peripheral membrane protein</topology>
    </subcellularLocation>
    <subcellularLocation>
        <location evidence="1">Membrane</location>
    </subcellularLocation>
</comment>
<comment type="caution">
    <text evidence="8">The sequence shown here is derived from an EMBL/GenBank/DDBJ whole genome shotgun (WGS) entry which is preliminary data.</text>
</comment>
<evidence type="ECO:0000256" key="3">
    <source>
        <dbReference type="ARBA" id="ARBA00022781"/>
    </source>
</evidence>
<dbReference type="HAMAP" id="MF_01416">
    <property type="entry name" value="ATP_synth_delta_bact"/>
    <property type="match status" value="1"/>
</dbReference>
<dbReference type="RefSeq" id="WP_259080674.1">
    <property type="nucleotide sequence ID" value="NZ_JANUAU010000008.1"/>
</dbReference>
<comment type="function">
    <text evidence="7">This protein is part of the stalk that links CF(0) to CF(1). It either transmits conformational changes from CF(0) to CF(1) or is implicated in proton conduction.</text>
</comment>
<evidence type="ECO:0000256" key="4">
    <source>
        <dbReference type="ARBA" id="ARBA00023065"/>
    </source>
</evidence>
<dbReference type="InterPro" id="IPR000711">
    <property type="entry name" value="ATPase_OSCP/dsu"/>
</dbReference>
<evidence type="ECO:0000313" key="9">
    <source>
        <dbReference type="Proteomes" id="UP001155027"/>
    </source>
</evidence>
<dbReference type="PRINTS" id="PR00125">
    <property type="entry name" value="ATPASEDELTA"/>
</dbReference>
<dbReference type="GO" id="GO:0045259">
    <property type="term" value="C:proton-transporting ATP synthase complex"/>
    <property type="evidence" value="ECO:0007669"/>
    <property type="project" value="UniProtKB-KW"/>
</dbReference>
<evidence type="ECO:0000256" key="7">
    <source>
        <dbReference type="HAMAP-Rule" id="MF_01416"/>
    </source>
</evidence>
<reference evidence="8" key="1">
    <citation type="submission" date="2022-08" db="EMBL/GenBank/DDBJ databases">
        <title>Genomic Encyclopedia of Type Strains, Phase V (KMG-V): Genome sequencing to study the core and pangenomes of soil and plant-associated prokaryotes.</title>
        <authorList>
            <person name="Whitman W."/>
        </authorList>
    </citation>
    <scope>NUCLEOTIDE SEQUENCE</scope>
    <source>
        <strain evidence="8">0</strain>
    </source>
</reference>
<keyword evidence="4 7" id="KW-0406">Ion transport</keyword>
<dbReference type="Pfam" id="PF00213">
    <property type="entry name" value="OSCP"/>
    <property type="match status" value="1"/>
</dbReference>
<dbReference type="PANTHER" id="PTHR11910">
    <property type="entry name" value="ATP SYNTHASE DELTA CHAIN"/>
    <property type="match status" value="1"/>
</dbReference>
<name>A0A9X2Q2R5_9BACT</name>
<accession>A0A9X2Q2R5</accession>
<comment type="similarity">
    <text evidence="7">Belongs to the ATPase delta chain family.</text>
</comment>